<reference evidence="4 5" key="1">
    <citation type="journal article" date="2012" name="J. Bacteriol.">
        <title>Twenty-one genome sequences from Pseudomonas species and 19 genome sequences from diverse bacteria isolated from the rhizosphere and endosphere of Populus deltoides.</title>
        <authorList>
            <person name="Brown S.D."/>
            <person name="Utturkar S.M."/>
            <person name="Klingeman D.M."/>
            <person name="Johnson C.M."/>
            <person name="Martin S.L."/>
            <person name="Land M.L."/>
            <person name="Lu T.Y."/>
            <person name="Schadt C.W."/>
            <person name="Doktycz M.J."/>
            <person name="Pelletier D.A."/>
        </authorList>
    </citation>
    <scope>NUCLEOTIDE SEQUENCE [LARGE SCALE GENOMIC DNA]</scope>
    <source>
        <strain evidence="4 5">CF314</strain>
    </source>
</reference>
<keyword evidence="2" id="KW-1133">Transmembrane helix</keyword>
<name>J2JQI2_9FLAO</name>
<organism evidence="4 5">
    <name type="scientific">Chryseobacterium populi</name>
    <dbReference type="NCBI Taxonomy" id="1144316"/>
    <lineage>
        <taxon>Bacteria</taxon>
        <taxon>Pseudomonadati</taxon>
        <taxon>Bacteroidota</taxon>
        <taxon>Flavobacteriia</taxon>
        <taxon>Flavobacteriales</taxon>
        <taxon>Weeksellaceae</taxon>
        <taxon>Chryseobacterium group</taxon>
        <taxon>Chryseobacterium</taxon>
    </lineage>
</organism>
<sequence>MVKVFNSVKNSFLFFILLLLSNLSVCRAQNNEIKKIDELLQKSENSFRNLNDLDQLRYAKQANVLARKINNSQRITESYFSMARSLSFLEMQKESFIYISKASEQPYSKKSTLIQAQLKDIKVYNYYHLGLHTQAKKELTDIVNLLKDDKSKKAILLLQKTYLVIGLYKTDSARYYAQLCFNKLKQLPEKEVYLELSDLYRGLGTQFLKNNKDSSFYYFNKSLEVNKKYHHPVLLLDYIAFGDYYSEQKEYKEAISYYQKAIQNIKEQSATPELSANNDLYKKISDLYGKTGEKQKQAEYEQIYFGLQKKLISERTKNINYALHIILNDKQDQYKDSERRDNMYILIGTGILLIMAFLGYKLLRKNSEKKIPDTETADVSQENNPILYNKTPEIDELQITANPAYHEVMELAKNNDASFYFRFQEAYPEFQKKLLEYNPGLRVSELTFCAYLFLGFNTKDIAKYTFKSVHTIRNRKQNIRKKFNIQSDQDAEFWLINLIKTKKNS</sequence>
<evidence type="ECO:0000256" key="3">
    <source>
        <dbReference type="SAM" id="SignalP"/>
    </source>
</evidence>
<dbReference type="PROSITE" id="PS50005">
    <property type="entry name" value="TPR"/>
    <property type="match status" value="1"/>
</dbReference>
<keyword evidence="1" id="KW-0802">TPR repeat</keyword>
<dbReference type="Gene3D" id="1.10.10.10">
    <property type="entry name" value="Winged helix-like DNA-binding domain superfamily/Winged helix DNA-binding domain"/>
    <property type="match status" value="1"/>
</dbReference>
<evidence type="ECO:0000313" key="5">
    <source>
        <dbReference type="Proteomes" id="UP000007509"/>
    </source>
</evidence>
<protein>
    <submittedName>
        <fullName evidence="4">Response regulator containing a CheY-like receiver domain and an HTH DNA-binding domain</fullName>
    </submittedName>
</protein>
<evidence type="ECO:0000256" key="2">
    <source>
        <dbReference type="SAM" id="Phobius"/>
    </source>
</evidence>
<dbReference type="Proteomes" id="UP000007509">
    <property type="component" value="Unassembled WGS sequence"/>
</dbReference>
<dbReference type="InterPro" id="IPR016032">
    <property type="entry name" value="Sig_transdc_resp-reg_C-effctor"/>
</dbReference>
<accession>J2JQI2</accession>
<gene>
    <name evidence="4" type="ORF">PMI13_03055</name>
</gene>
<keyword evidence="2" id="KW-0472">Membrane</keyword>
<dbReference type="OrthoDB" id="1017207at2"/>
<proteinExistence type="predicted"/>
<dbReference type="RefSeq" id="WP_007845121.1">
    <property type="nucleotide sequence ID" value="NZ_AKJY01000063.1"/>
</dbReference>
<dbReference type="InterPro" id="IPR036388">
    <property type="entry name" value="WH-like_DNA-bd_sf"/>
</dbReference>
<dbReference type="GO" id="GO:0006355">
    <property type="term" value="P:regulation of DNA-templated transcription"/>
    <property type="evidence" value="ECO:0007669"/>
    <property type="project" value="InterPro"/>
</dbReference>
<keyword evidence="4" id="KW-0238">DNA-binding</keyword>
<keyword evidence="5" id="KW-1185">Reference proteome</keyword>
<evidence type="ECO:0000256" key="1">
    <source>
        <dbReference type="PROSITE-ProRule" id="PRU00339"/>
    </source>
</evidence>
<evidence type="ECO:0000313" key="4">
    <source>
        <dbReference type="EMBL" id="EJL70040.1"/>
    </source>
</evidence>
<feature type="chain" id="PRO_5003749682" evidence="3">
    <location>
        <begin position="29"/>
        <end position="505"/>
    </location>
</feature>
<dbReference type="EMBL" id="AKJY01000063">
    <property type="protein sequence ID" value="EJL70040.1"/>
    <property type="molecule type" value="Genomic_DNA"/>
</dbReference>
<feature type="repeat" description="TPR" evidence="1">
    <location>
        <begin position="235"/>
        <end position="268"/>
    </location>
</feature>
<dbReference type="SUPFAM" id="SSF48452">
    <property type="entry name" value="TPR-like"/>
    <property type="match status" value="1"/>
</dbReference>
<dbReference type="Gene3D" id="1.25.40.10">
    <property type="entry name" value="Tetratricopeptide repeat domain"/>
    <property type="match status" value="1"/>
</dbReference>
<dbReference type="GO" id="GO:0003677">
    <property type="term" value="F:DNA binding"/>
    <property type="evidence" value="ECO:0007669"/>
    <property type="project" value="UniProtKB-KW"/>
</dbReference>
<dbReference type="AlphaFoldDB" id="J2JQI2"/>
<feature type="signal peptide" evidence="3">
    <location>
        <begin position="1"/>
        <end position="28"/>
    </location>
</feature>
<dbReference type="SUPFAM" id="SSF46894">
    <property type="entry name" value="C-terminal effector domain of the bipartite response regulators"/>
    <property type="match status" value="1"/>
</dbReference>
<feature type="transmembrane region" description="Helical" evidence="2">
    <location>
        <begin position="343"/>
        <end position="363"/>
    </location>
</feature>
<comment type="caution">
    <text evidence="4">The sequence shown here is derived from an EMBL/GenBank/DDBJ whole genome shotgun (WGS) entry which is preliminary data.</text>
</comment>
<dbReference type="InterPro" id="IPR019734">
    <property type="entry name" value="TPR_rpt"/>
</dbReference>
<dbReference type="PATRIC" id="fig|1144316.3.peg.3075"/>
<keyword evidence="2" id="KW-0812">Transmembrane</keyword>
<dbReference type="InterPro" id="IPR011990">
    <property type="entry name" value="TPR-like_helical_dom_sf"/>
</dbReference>
<keyword evidence="3" id="KW-0732">Signal</keyword>